<accession>A0A2B4RUW8</accession>
<dbReference type="GO" id="GO:0101031">
    <property type="term" value="C:protein folding chaperone complex"/>
    <property type="evidence" value="ECO:0007669"/>
    <property type="project" value="TreeGrafter"/>
</dbReference>
<evidence type="ECO:0000256" key="1">
    <source>
        <dbReference type="ARBA" id="ARBA00022803"/>
    </source>
</evidence>
<feature type="transmembrane region" description="Helical" evidence="2">
    <location>
        <begin position="105"/>
        <end position="123"/>
    </location>
</feature>
<organism evidence="3 4">
    <name type="scientific">Stylophora pistillata</name>
    <name type="common">Smooth cauliflower coral</name>
    <dbReference type="NCBI Taxonomy" id="50429"/>
    <lineage>
        <taxon>Eukaryota</taxon>
        <taxon>Metazoa</taxon>
        <taxon>Cnidaria</taxon>
        <taxon>Anthozoa</taxon>
        <taxon>Hexacorallia</taxon>
        <taxon>Scleractinia</taxon>
        <taxon>Astrocoeniina</taxon>
        <taxon>Pocilloporidae</taxon>
        <taxon>Stylophora</taxon>
    </lineage>
</organism>
<dbReference type="EMBL" id="LSMT01000329">
    <property type="protein sequence ID" value="PFX20137.1"/>
    <property type="molecule type" value="Genomic_DNA"/>
</dbReference>
<reference evidence="4" key="1">
    <citation type="journal article" date="2017" name="bioRxiv">
        <title>Comparative analysis of the genomes of Stylophora pistillata and Acropora digitifera provides evidence for extensive differences between species of corals.</title>
        <authorList>
            <person name="Voolstra C.R."/>
            <person name="Li Y."/>
            <person name="Liew Y.J."/>
            <person name="Baumgarten S."/>
            <person name="Zoccola D."/>
            <person name="Flot J.-F."/>
            <person name="Tambutte S."/>
            <person name="Allemand D."/>
            <person name="Aranda M."/>
        </authorList>
    </citation>
    <scope>NUCLEOTIDE SEQUENCE [LARGE SCALE GENOMIC DNA]</scope>
</reference>
<dbReference type="Proteomes" id="UP000225706">
    <property type="component" value="Unassembled WGS sequence"/>
</dbReference>
<evidence type="ECO:0000256" key="2">
    <source>
        <dbReference type="SAM" id="Phobius"/>
    </source>
</evidence>
<evidence type="ECO:0000313" key="4">
    <source>
        <dbReference type="Proteomes" id="UP000225706"/>
    </source>
</evidence>
<gene>
    <name evidence="3" type="primary">Rpap3</name>
    <name evidence="3" type="ORF">AWC38_SpisGene15431</name>
</gene>
<dbReference type="SUPFAM" id="SSF48452">
    <property type="entry name" value="TPR-like"/>
    <property type="match status" value="1"/>
</dbReference>
<keyword evidence="2" id="KW-0812">Transmembrane</keyword>
<proteinExistence type="predicted"/>
<keyword evidence="1" id="KW-0802">TPR repeat</keyword>
<evidence type="ECO:0000313" key="3">
    <source>
        <dbReference type="EMBL" id="PFX20137.1"/>
    </source>
</evidence>
<dbReference type="PANTHER" id="PTHR46423:SF1">
    <property type="entry name" value="RNA POLYMERASE II-ASSOCIATED PROTEIN 3"/>
    <property type="match status" value="1"/>
</dbReference>
<dbReference type="InterPro" id="IPR051966">
    <property type="entry name" value="RPAP3"/>
</dbReference>
<sequence length="267" mass="30453">MCLLKLKRYGAAEADCSQALSLDASYTKAYLRRAAAHFQLGMIEEAEADYEDILCSTRQDTRCHRCLDALDYSDTTGSGECIKCDSYSNCVHGNAKKIQNKHLEIWIPVVAIVVMVVPLIVTYKCYTRKREITRTATDVNHKTSDNSHENCFLLEPQGLDRYVRDLRTRERKNVLRELGGKDNCGLDRYLKDLKTQERKTVMQELGGKDGCGYFMWHAVVEKLDDPDLELESRGWEASDNNVNVDKFLTAYGEKEGIKHDQEIGESH</sequence>
<dbReference type="OrthoDB" id="629492at2759"/>
<dbReference type="InterPro" id="IPR011990">
    <property type="entry name" value="TPR-like_helical_dom_sf"/>
</dbReference>
<keyword evidence="2" id="KW-1133">Transmembrane helix</keyword>
<keyword evidence="2" id="KW-0472">Membrane</keyword>
<dbReference type="STRING" id="50429.A0A2B4RUW8"/>
<dbReference type="Gene3D" id="1.25.40.10">
    <property type="entry name" value="Tetratricopeptide repeat domain"/>
    <property type="match status" value="1"/>
</dbReference>
<protein>
    <submittedName>
        <fullName evidence="3">RNA polymerase II-associated protein 3</fullName>
    </submittedName>
</protein>
<comment type="caution">
    <text evidence="3">The sequence shown here is derived from an EMBL/GenBank/DDBJ whole genome shotgun (WGS) entry which is preliminary data.</text>
</comment>
<keyword evidence="4" id="KW-1185">Reference proteome</keyword>
<name>A0A2B4RUW8_STYPI</name>
<dbReference type="AlphaFoldDB" id="A0A2B4RUW8"/>
<dbReference type="PANTHER" id="PTHR46423">
    <property type="entry name" value="RNA POLYMERASE II-ASSOCIATED PROTEIN 3"/>
    <property type="match status" value="1"/>
</dbReference>